<keyword evidence="1" id="KW-1133">Transmembrane helix</keyword>
<proteinExistence type="predicted"/>
<feature type="transmembrane region" description="Helical" evidence="1">
    <location>
        <begin position="121"/>
        <end position="144"/>
    </location>
</feature>
<reference evidence="2" key="1">
    <citation type="submission" date="2022-12" db="EMBL/GenBank/DDBJ databases">
        <title>Chromosome-level genome assembly of the bean flower thrips Megalurothrips usitatus.</title>
        <authorList>
            <person name="Ma L."/>
            <person name="Liu Q."/>
            <person name="Li H."/>
            <person name="Cai W."/>
        </authorList>
    </citation>
    <scope>NUCLEOTIDE SEQUENCE</scope>
    <source>
        <strain evidence="2">Cailab_2022a</strain>
    </source>
</reference>
<accession>A0AAV7X2Z3</accession>
<dbReference type="EMBL" id="JAPTSV010000795">
    <property type="protein sequence ID" value="KAJ1519002.1"/>
    <property type="molecule type" value="Genomic_DNA"/>
</dbReference>
<keyword evidence="1" id="KW-0472">Membrane</keyword>
<feature type="transmembrane region" description="Helical" evidence="1">
    <location>
        <begin position="63"/>
        <end position="84"/>
    </location>
</feature>
<dbReference type="Proteomes" id="UP001075354">
    <property type="component" value="Unassembled WGS sequence"/>
</dbReference>
<name>A0AAV7X2Z3_9NEOP</name>
<comment type="caution">
    <text evidence="2">The sequence shown here is derived from an EMBL/GenBank/DDBJ whole genome shotgun (WGS) entry which is preliminary data.</text>
</comment>
<organism evidence="2 3">
    <name type="scientific">Megalurothrips usitatus</name>
    <name type="common">bean blossom thrips</name>
    <dbReference type="NCBI Taxonomy" id="439358"/>
    <lineage>
        <taxon>Eukaryota</taxon>
        <taxon>Metazoa</taxon>
        <taxon>Ecdysozoa</taxon>
        <taxon>Arthropoda</taxon>
        <taxon>Hexapoda</taxon>
        <taxon>Insecta</taxon>
        <taxon>Pterygota</taxon>
        <taxon>Neoptera</taxon>
        <taxon>Paraneoptera</taxon>
        <taxon>Thysanoptera</taxon>
        <taxon>Terebrantia</taxon>
        <taxon>Thripoidea</taxon>
        <taxon>Thripidae</taxon>
        <taxon>Megalurothrips</taxon>
    </lineage>
</organism>
<evidence type="ECO:0000256" key="1">
    <source>
        <dbReference type="SAM" id="Phobius"/>
    </source>
</evidence>
<sequence length="168" mass="18572">MASNIRRFPWLPVVDRGCCCSLEACCKVQGYICAVLCLGSFLGIAITWMAFCGRYCDANAVTVGSLALTVGLVGFMTTCMFLVGIYEKRPQFITPYVVYLHFQVFTLIHFAVFVAKPPFLYSSLFFMLPPIVATMHMIVCAHSLRLKMEDAIDRPGSPPQVASAPKLV</sequence>
<evidence type="ECO:0000313" key="2">
    <source>
        <dbReference type="EMBL" id="KAJ1519002.1"/>
    </source>
</evidence>
<protein>
    <submittedName>
        <fullName evidence="2">Uncharacterized protein</fullName>
    </submittedName>
</protein>
<feature type="transmembrane region" description="Helical" evidence="1">
    <location>
        <begin position="96"/>
        <end position="115"/>
    </location>
</feature>
<keyword evidence="3" id="KW-1185">Reference proteome</keyword>
<feature type="transmembrane region" description="Helical" evidence="1">
    <location>
        <begin position="31"/>
        <end position="51"/>
    </location>
</feature>
<keyword evidence="1" id="KW-0812">Transmembrane</keyword>
<dbReference type="AlphaFoldDB" id="A0AAV7X2Z3"/>
<gene>
    <name evidence="2" type="ORF">ONE63_011383</name>
</gene>
<evidence type="ECO:0000313" key="3">
    <source>
        <dbReference type="Proteomes" id="UP001075354"/>
    </source>
</evidence>